<dbReference type="Pfam" id="PF04972">
    <property type="entry name" value="BON"/>
    <property type="match status" value="2"/>
</dbReference>
<evidence type="ECO:0000313" key="4">
    <source>
        <dbReference type="EMBL" id="CAH0541316.1"/>
    </source>
</evidence>
<feature type="domain" description="BON" evidence="3">
    <location>
        <begin position="45"/>
        <end position="113"/>
    </location>
</feature>
<feature type="signal peptide" evidence="2">
    <location>
        <begin position="1"/>
        <end position="21"/>
    </location>
</feature>
<evidence type="ECO:0000259" key="3">
    <source>
        <dbReference type="PROSITE" id="PS50914"/>
    </source>
</evidence>
<keyword evidence="1 2" id="KW-0732">Signal</keyword>
<dbReference type="PROSITE" id="PS50914">
    <property type="entry name" value="BON"/>
    <property type="match status" value="2"/>
</dbReference>
<keyword evidence="5" id="KW-1185">Reference proteome</keyword>
<gene>
    <name evidence="4" type="ORF">VMF7928_03501</name>
</gene>
<dbReference type="SMART" id="SM00749">
    <property type="entry name" value="BON"/>
    <property type="match status" value="2"/>
</dbReference>
<dbReference type="EMBL" id="CAKLDM010000002">
    <property type="protein sequence ID" value="CAH0541316.1"/>
    <property type="molecule type" value="Genomic_DNA"/>
</dbReference>
<dbReference type="Proteomes" id="UP000838748">
    <property type="component" value="Unassembled WGS sequence"/>
</dbReference>
<evidence type="ECO:0000313" key="5">
    <source>
        <dbReference type="Proteomes" id="UP000838748"/>
    </source>
</evidence>
<dbReference type="PROSITE" id="PS51257">
    <property type="entry name" value="PROKAR_LIPOPROTEIN"/>
    <property type="match status" value="1"/>
</dbReference>
<dbReference type="InterPro" id="IPR051686">
    <property type="entry name" value="Lipoprotein_DolP"/>
</dbReference>
<dbReference type="InterPro" id="IPR014004">
    <property type="entry name" value="Transpt-assoc_nodulatn_dom_bac"/>
</dbReference>
<evidence type="ECO:0000256" key="2">
    <source>
        <dbReference type="SAM" id="SignalP"/>
    </source>
</evidence>
<organism evidence="4 5">
    <name type="scientific">Vibrio marisflavi CECT 7928</name>
    <dbReference type="NCBI Taxonomy" id="634439"/>
    <lineage>
        <taxon>Bacteria</taxon>
        <taxon>Pseudomonadati</taxon>
        <taxon>Pseudomonadota</taxon>
        <taxon>Gammaproteobacteria</taxon>
        <taxon>Vibrionales</taxon>
        <taxon>Vibrionaceae</taxon>
        <taxon>Vibrio</taxon>
    </lineage>
</organism>
<proteinExistence type="predicted"/>
<accession>A0ABM9A7T8</accession>
<dbReference type="PANTHER" id="PTHR34606">
    <property type="entry name" value="BON DOMAIN-CONTAINING PROTEIN"/>
    <property type="match status" value="1"/>
</dbReference>
<sequence length="198" mass="21301">MKYLYAIFMSMVILSTSGCVGIIAGAAATGVVVATDPRSSQQIWTDENVEFEVAGINNKAPYSGNVRIAASSYNGVVVLMGQARSEQLNQSFEEKVRKLKGVKSVHSEVQIMPPLALSAVSNDSWITTKVKSALLTSNDLNGLKIKVITENGEVFLLGYVNHKQAEIATQIARNISGVKRVVQAFQYNDQASANSTSS</sequence>
<dbReference type="RefSeq" id="WP_237362978.1">
    <property type="nucleotide sequence ID" value="NZ_CAKLDM010000002.1"/>
</dbReference>
<reference evidence="4" key="1">
    <citation type="submission" date="2021-11" db="EMBL/GenBank/DDBJ databases">
        <authorList>
            <person name="Rodrigo-Torres L."/>
            <person name="Arahal R. D."/>
            <person name="Lucena T."/>
        </authorList>
    </citation>
    <scope>NUCLEOTIDE SEQUENCE</scope>
    <source>
        <strain evidence="4">CECT 7928</strain>
    </source>
</reference>
<comment type="caution">
    <text evidence="4">The sequence shown here is derived from an EMBL/GenBank/DDBJ whole genome shotgun (WGS) entry which is preliminary data.</text>
</comment>
<evidence type="ECO:0000256" key="1">
    <source>
        <dbReference type="ARBA" id="ARBA00022729"/>
    </source>
</evidence>
<name>A0ABM9A7T8_9VIBR</name>
<dbReference type="PANTHER" id="PTHR34606:SF4">
    <property type="entry name" value="OUTER MEMBRANE LIPOPROTEIN DOLP"/>
    <property type="match status" value="1"/>
</dbReference>
<dbReference type="Gene3D" id="3.30.1340.30">
    <property type="match status" value="2"/>
</dbReference>
<feature type="domain" description="BON" evidence="3">
    <location>
        <begin position="122"/>
        <end position="189"/>
    </location>
</feature>
<protein>
    <recommendedName>
        <fullName evidence="3">BON domain-containing protein</fullName>
    </recommendedName>
</protein>
<dbReference type="InterPro" id="IPR007055">
    <property type="entry name" value="BON_dom"/>
</dbReference>
<feature type="chain" id="PRO_5045435674" description="BON domain-containing protein" evidence="2">
    <location>
        <begin position="22"/>
        <end position="198"/>
    </location>
</feature>